<evidence type="ECO:0000313" key="2">
    <source>
        <dbReference type="Proteomes" id="UP000240728"/>
    </source>
</evidence>
<dbReference type="Proteomes" id="UP000240728">
    <property type="component" value="Unassembled WGS sequence"/>
</dbReference>
<name>A0AAX0YNF4_9GAMM</name>
<gene>
    <name evidence="1" type="ORF">C0W53_22950</name>
</gene>
<keyword evidence="2" id="KW-1185">Reference proteome</keyword>
<dbReference type="AlphaFoldDB" id="A0AAX0YNF4"/>
<sequence length="392" mass="43397">MPNNETYSLSTQSPPHQKVIEEILKAGGSIKQSELGELTGQFLGLLKATILVLNSKGIIKSEALTDGDKQLIIDPKTSTLDQKTLIDYKLLDASDTLTDTENKIEIQEPITQPSSNEKLSTLGTVNIAPRPKKIDTISAKSLLPMLKATVNGDFFTSTVAEQLNLKPEVIQDALIELSNDGYFIVEEQDLGEGFFEPTLKFNDFTTVIKKQPSKDIDGCINDILHYLTKNEGSASLGKINKDISEHHPVDVIEEALNVLSTKKTVVRKKIGRGLTIEYPRILKNIVNKINTEYSEENNNLKPVLAASNKTEEDDIKEEVGATTTMSFTQPIEQPEVNPTTNTEIQALIDLSKQQTSDLTTLIAKYMIQNIELEKRLQTANALLKQHGINVDL</sequence>
<evidence type="ECO:0008006" key="3">
    <source>
        <dbReference type="Google" id="ProtNLM"/>
    </source>
</evidence>
<reference evidence="1 2" key="1">
    <citation type="submission" date="2018-01" db="EMBL/GenBank/DDBJ databases">
        <title>Whole genome sequencing of Histamine producing bacteria.</title>
        <authorList>
            <person name="Butler K."/>
        </authorList>
    </citation>
    <scope>NUCLEOTIDE SEQUENCE [LARGE SCALE GENOMIC DNA]</scope>
    <source>
        <strain evidence="1 2">A1-4</strain>
    </source>
</reference>
<protein>
    <recommendedName>
        <fullName evidence="3">MarR family transcriptional regulator</fullName>
    </recommendedName>
</protein>
<dbReference type="RefSeq" id="WP_107188754.1">
    <property type="nucleotide sequence ID" value="NZ_PYOZ01000038.1"/>
</dbReference>
<evidence type="ECO:0000313" key="1">
    <source>
        <dbReference type="EMBL" id="PSX38692.1"/>
    </source>
</evidence>
<comment type="caution">
    <text evidence="1">The sequence shown here is derived from an EMBL/GenBank/DDBJ whole genome shotgun (WGS) entry which is preliminary data.</text>
</comment>
<accession>A0AAX0YNF4</accession>
<organism evidence="1 2">
    <name type="scientific">Photobacterium kishitanii</name>
    <dbReference type="NCBI Taxonomy" id="318456"/>
    <lineage>
        <taxon>Bacteria</taxon>
        <taxon>Pseudomonadati</taxon>
        <taxon>Pseudomonadota</taxon>
        <taxon>Gammaproteobacteria</taxon>
        <taxon>Vibrionales</taxon>
        <taxon>Vibrionaceae</taxon>
        <taxon>Photobacterium</taxon>
    </lineage>
</organism>
<dbReference type="EMBL" id="PYOZ01000038">
    <property type="protein sequence ID" value="PSX38692.1"/>
    <property type="molecule type" value="Genomic_DNA"/>
</dbReference>
<proteinExistence type="predicted"/>